<dbReference type="Proteomes" id="UP001149822">
    <property type="component" value="Unassembled WGS sequence"/>
</dbReference>
<evidence type="ECO:0000313" key="3">
    <source>
        <dbReference type="Proteomes" id="UP001149822"/>
    </source>
</evidence>
<evidence type="ECO:0008006" key="4">
    <source>
        <dbReference type="Google" id="ProtNLM"/>
    </source>
</evidence>
<keyword evidence="1" id="KW-0812">Transmembrane</keyword>
<feature type="transmembrane region" description="Helical" evidence="1">
    <location>
        <begin position="50"/>
        <end position="69"/>
    </location>
</feature>
<accession>A0ABT4JBI8</accession>
<organism evidence="2 3">
    <name type="scientific">Paracoccus benzoatiresistens</name>
    <dbReference type="NCBI Taxonomy" id="2997341"/>
    <lineage>
        <taxon>Bacteria</taxon>
        <taxon>Pseudomonadati</taxon>
        <taxon>Pseudomonadota</taxon>
        <taxon>Alphaproteobacteria</taxon>
        <taxon>Rhodobacterales</taxon>
        <taxon>Paracoccaceae</taxon>
        <taxon>Paracoccus</taxon>
    </lineage>
</organism>
<evidence type="ECO:0000256" key="1">
    <source>
        <dbReference type="SAM" id="Phobius"/>
    </source>
</evidence>
<proteinExistence type="predicted"/>
<evidence type="ECO:0000313" key="2">
    <source>
        <dbReference type="EMBL" id="MCZ0964503.1"/>
    </source>
</evidence>
<protein>
    <recommendedName>
        <fullName evidence="4">DUF805 domain-containing protein</fullName>
    </recommendedName>
</protein>
<feature type="transmembrane region" description="Helical" evidence="1">
    <location>
        <begin position="18"/>
        <end position="43"/>
    </location>
</feature>
<dbReference type="RefSeq" id="WP_268944592.1">
    <property type="nucleotide sequence ID" value="NZ_JAPTYD010000114.1"/>
</dbReference>
<gene>
    <name evidence="2" type="ORF">OU682_23425</name>
</gene>
<name>A0ABT4JBI8_9RHOB</name>
<keyword evidence="1" id="KW-1133">Transmembrane helix</keyword>
<reference evidence="2" key="1">
    <citation type="submission" date="2022-12" db="EMBL/GenBank/DDBJ databases">
        <title>Paracoccus sp. EF6 isolated from a lake water.</title>
        <authorList>
            <person name="Liu H."/>
        </authorList>
    </citation>
    <scope>NUCLEOTIDE SEQUENCE</scope>
    <source>
        <strain evidence="2">EF6</strain>
    </source>
</reference>
<keyword evidence="1" id="KW-0472">Membrane</keyword>
<sequence>MTRLQAFWRGDLPLDEAFWTWTVTIGLTINLLAIIALLTLISLERPWEALVAGYAFTVPYNIMAVIGTWRSAERYPGPTIHADLARGASVALMAVLSVV</sequence>
<dbReference type="EMBL" id="JAPTYD010000114">
    <property type="protein sequence ID" value="MCZ0964503.1"/>
    <property type="molecule type" value="Genomic_DNA"/>
</dbReference>
<comment type="caution">
    <text evidence="2">The sequence shown here is derived from an EMBL/GenBank/DDBJ whole genome shotgun (WGS) entry which is preliminary data.</text>
</comment>
<keyword evidence="3" id="KW-1185">Reference proteome</keyword>